<dbReference type="Proteomes" id="UP000240739">
    <property type="component" value="Unassembled WGS sequence"/>
</dbReference>
<evidence type="ECO:0000313" key="2">
    <source>
        <dbReference type="EMBL" id="PTL59298.1"/>
    </source>
</evidence>
<dbReference type="Pfam" id="PF03091">
    <property type="entry name" value="CutA1"/>
    <property type="match status" value="1"/>
</dbReference>
<comment type="caution">
    <text evidence="2">The sequence shown here is derived from an EMBL/GenBank/DDBJ whole genome shotgun (WGS) entry which is preliminary data.</text>
</comment>
<dbReference type="InterPro" id="IPR011322">
    <property type="entry name" value="N-reg_PII-like_a/b"/>
</dbReference>
<dbReference type="GO" id="GO:0005507">
    <property type="term" value="F:copper ion binding"/>
    <property type="evidence" value="ECO:0007669"/>
    <property type="project" value="TreeGrafter"/>
</dbReference>
<dbReference type="SUPFAM" id="SSF54913">
    <property type="entry name" value="GlnB-like"/>
    <property type="match status" value="1"/>
</dbReference>
<dbReference type="Gene3D" id="3.30.70.120">
    <property type="match status" value="1"/>
</dbReference>
<gene>
    <name evidence="2" type="ORF">C7Y72_06350</name>
</gene>
<protein>
    <submittedName>
        <fullName evidence="2">Divalent-cation tolerance protein CutA</fullName>
    </submittedName>
</protein>
<dbReference type="PANTHER" id="PTHR23419:SF8">
    <property type="entry name" value="FI09726P"/>
    <property type="match status" value="1"/>
</dbReference>
<dbReference type="OrthoDB" id="37622at2"/>
<reference evidence="2 3" key="1">
    <citation type="submission" date="2018-03" db="EMBL/GenBank/DDBJ databases">
        <title>Aquarubrobacter algicola gen. nov., sp. nov., a novel actinobacterium isolated from shallow eutrophic lake during the end of cyanobacterial harmful algal blooms.</title>
        <authorList>
            <person name="Chun S.J."/>
        </authorList>
    </citation>
    <scope>NUCLEOTIDE SEQUENCE [LARGE SCALE GENOMIC DNA]</scope>
    <source>
        <strain evidence="2 3">Seoho-28</strain>
    </source>
</reference>
<proteinExistence type="inferred from homology"/>
<comment type="similarity">
    <text evidence="1">Belongs to the CutA family.</text>
</comment>
<dbReference type="InterPro" id="IPR015867">
    <property type="entry name" value="N-reg_PII/ATP_PRibTrfase_C"/>
</dbReference>
<dbReference type="PANTHER" id="PTHR23419">
    <property type="entry name" value="DIVALENT CATION TOLERANCE CUTA-RELATED"/>
    <property type="match status" value="1"/>
</dbReference>
<dbReference type="AlphaFoldDB" id="A0A2T4UJ86"/>
<sequence length="106" mass="11365">MAGERVCLVTAPAERADDIARVLVQERLAACVNIVPSVRSVYRWEGEVQQGEEALLVVKTTADRLVALDARLADVHPYDTYELVALEVTGGNAAYLAWIGAGVTPG</sequence>
<organism evidence="2 3">
    <name type="scientific">Paraconexibacter algicola</name>
    <dbReference type="NCBI Taxonomy" id="2133960"/>
    <lineage>
        <taxon>Bacteria</taxon>
        <taxon>Bacillati</taxon>
        <taxon>Actinomycetota</taxon>
        <taxon>Thermoleophilia</taxon>
        <taxon>Solirubrobacterales</taxon>
        <taxon>Paraconexibacteraceae</taxon>
        <taxon>Paraconexibacter</taxon>
    </lineage>
</organism>
<keyword evidence="3" id="KW-1185">Reference proteome</keyword>
<dbReference type="EMBL" id="PYYB01000001">
    <property type="protein sequence ID" value="PTL59298.1"/>
    <property type="molecule type" value="Genomic_DNA"/>
</dbReference>
<accession>A0A2T4UJ86</accession>
<name>A0A2T4UJ86_9ACTN</name>
<evidence type="ECO:0000256" key="1">
    <source>
        <dbReference type="ARBA" id="ARBA00010169"/>
    </source>
</evidence>
<evidence type="ECO:0000313" key="3">
    <source>
        <dbReference type="Proteomes" id="UP000240739"/>
    </source>
</evidence>
<dbReference type="GO" id="GO:0010038">
    <property type="term" value="P:response to metal ion"/>
    <property type="evidence" value="ECO:0007669"/>
    <property type="project" value="InterPro"/>
</dbReference>
<dbReference type="InterPro" id="IPR004323">
    <property type="entry name" value="Ion_tolerance_CutA"/>
</dbReference>
<dbReference type="RefSeq" id="WP_107567795.1">
    <property type="nucleotide sequence ID" value="NZ_PYYB01000001.1"/>
</dbReference>